<evidence type="ECO:0000313" key="2">
    <source>
        <dbReference type="Proteomes" id="UP000294614"/>
    </source>
</evidence>
<dbReference type="RefSeq" id="WP_132872351.1">
    <property type="nucleotide sequence ID" value="NZ_SMGG01000003.1"/>
</dbReference>
<reference evidence="1 2" key="1">
    <citation type="submission" date="2019-03" db="EMBL/GenBank/DDBJ databases">
        <title>Genomic Encyclopedia of Type Strains, Phase IV (KMG-IV): sequencing the most valuable type-strain genomes for metagenomic binning, comparative biology and taxonomic classification.</title>
        <authorList>
            <person name="Goeker M."/>
        </authorList>
    </citation>
    <scope>NUCLEOTIDE SEQUENCE [LARGE SCALE GENOMIC DNA]</scope>
    <source>
        <strain evidence="1 2">DSM 24984</strain>
    </source>
</reference>
<sequence>MDKKSILILGSKPDPIIPKKDYDTVVFVNGSIHLKNDKITSRQVVHIMSSSILFGESLLIEKTVDCFRNKSVDEAVVITYFPDKKSIEDISKRLLELNYTYNRITLYSPEEFEQKFLFFSHVQYWKTFLINIFNKNFSCKEKINTARSYLRGRVHLSTGFFSIFYALKEKDIAEVVVSGIGMVTGGYSYLSGYRGHQYKDFIALQLLKNTGYVSRLNFTDSELNKIGLQYND</sequence>
<gene>
    <name evidence="1" type="ORF">C8D98_0882</name>
</gene>
<name>A0A4R1KE19_9BACT</name>
<dbReference type="AlphaFoldDB" id="A0A4R1KE19"/>
<comment type="caution">
    <text evidence="1">The sequence shown here is derived from an EMBL/GenBank/DDBJ whole genome shotgun (WGS) entry which is preliminary data.</text>
</comment>
<protein>
    <submittedName>
        <fullName evidence="1">Uncharacterized protein</fullName>
    </submittedName>
</protein>
<dbReference type="Proteomes" id="UP000294614">
    <property type="component" value="Unassembled WGS sequence"/>
</dbReference>
<proteinExistence type="predicted"/>
<keyword evidence="2" id="KW-1185">Reference proteome</keyword>
<accession>A0A4R1KE19</accession>
<organism evidence="1 2">
    <name type="scientific">Seleniivibrio woodruffii</name>
    <dbReference type="NCBI Taxonomy" id="1078050"/>
    <lineage>
        <taxon>Bacteria</taxon>
        <taxon>Pseudomonadati</taxon>
        <taxon>Deferribacterota</taxon>
        <taxon>Deferribacteres</taxon>
        <taxon>Deferribacterales</taxon>
        <taxon>Geovibrionaceae</taxon>
        <taxon>Seleniivibrio</taxon>
    </lineage>
</organism>
<evidence type="ECO:0000313" key="1">
    <source>
        <dbReference type="EMBL" id="TCK62357.1"/>
    </source>
</evidence>
<dbReference type="EMBL" id="SMGG01000003">
    <property type="protein sequence ID" value="TCK62357.1"/>
    <property type="molecule type" value="Genomic_DNA"/>
</dbReference>